<feature type="transmembrane region" description="Helical" evidence="1">
    <location>
        <begin position="403"/>
        <end position="428"/>
    </location>
</feature>
<organism evidence="2 3">
    <name type="scientific">Aminobacter carboxidus</name>
    <dbReference type="NCBI Taxonomy" id="376165"/>
    <lineage>
        <taxon>Bacteria</taxon>
        <taxon>Pseudomonadati</taxon>
        <taxon>Pseudomonadota</taxon>
        <taxon>Alphaproteobacteria</taxon>
        <taxon>Hyphomicrobiales</taxon>
        <taxon>Phyllobacteriaceae</taxon>
        <taxon>Aminobacter</taxon>
    </lineage>
</organism>
<dbReference type="EMBL" id="JACHGI010000007">
    <property type="protein sequence ID" value="MBB6467904.1"/>
    <property type="molecule type" value="Genomic_DNA"/>
</dbReference>
<feature type="transmembrane region" description="Helical" evidence="1">
    <location>
        <begin position="33"/>
        <end position="51"/>
    </location>
</feature>
<dbReference type="Proteomes" id="UP000532373">
    <property type="component" value="Unassembled WGS sequence"/>
</dbReference>
<feature type="transmembrane region" description="Helical" evidence="1">
    <location>
        <begin position="368"/>
        <end position="391"/>
    </location>
</feature>
<protein>
    <recommendedName>
        <fullName evidence="4">Fenitrothion hydrolase</fullName>
    </recommendedName>
</protein>
<keyword evidence="1" id="KW-1133">Transmembrane helix</keyword>
<accession>A0A8E2BE28</accession>
<reference evidence="2 3" key="1">
    <citation type="submission" date="2020-08" db="EMBL/GenBank/DDBJ databases">
        <title>Genomic Encyclopedia of Type Strains, Phase IV (KMG-IV): sequencing the most valuable type-strain genomes for metagenomic binning, comparative biology and taxonomic classification.</title>
        <authorList>
            <person name="Goeker M."/>
        </authorList>
    </citation>
    <scope>NUCLEOTIDE SEQUENCE [LARGE SCALE GENOMIC DNA]</scope>
    <source>
        <strain evidence="2 3">DSM 17454</strain>
    </source>
</reference>
<evidence type="ECO:0008006" key="4">
    <source>
        <dbReference type="Google" id="ProtNLM"/>
    </source>
</evidence>
<feature type="transmembrane region" description="Helical" evidence="1">
    <location>
        <begin position="158"/>
        <end position="176"/>
    </location>
</feature>
<evidence type="ECO:0000313" key="3">
    <source>
        <dbReference type="Proteomes" id="UP000532373"/>
    </source>
</evidence>
<proteinExistence type="predicted"/>
<feature type="transmembrane region" description="Helical" evidence="1">
    <location>
        <begin position="261"/>
        <end position="285"/>
    </location>
</feature>
<keyword evidence="1" id="KW-0812">Transmembrane</keyword>
<feature type="transmembrane region" description="Helical" evidence="1">
    <location>
        <begin position="338"/>
        <end position="356"/>
    </location>
</feature>
<sequence>MLAACSATAWQTLPAFAHASDRGHVLLLPTGHYIAGAALAVAASFLVLAVLPPERLASLWRTRLPLGAIPDLRLPVSLLSFVAFAALILAGFIGSRDPLSNPLPLTIWTLLWVGLTLVQGLFGNLWAWLNPWYGPYRLVGRALGSKADGNGPLRLPEWLGYWPALILFLAFAWFELIDPAPDDPARLAIAAATYWLFSFLAMLAFGFERWSRQGEFLSVFFAMIGRFGVVDGKQDGTRLRLAWCWSGAKLNDVAPLPPSGALFLLATLASVSFDGFSKTFFWLGLNGINPLELPGRSALIGTNSLGLMAVFAALAVVGLFAVLIGQRLVNSTVPLSKAAGLFVWSIVPIALAYHFSHYLTALLVNGQYALVALSDPFALGWNLFGTAHMPVEAGIAMGSESAWLIWNLQAAAIVAGHVLAVLVAHLLAWRLHPSPVSASLSQLPLTLLMIGYTVFGLWLLSTATAG</sequence>
<name>A0A8E2BE28_9HYPH</name>
<comment type="caution">
    <text evidence="2">The sequence shown here is derived from an EMBL/GenBank/DDBJ whole genome shotgun (WGS) entry which is preliminary data.</text>
</comment>
<evidence type="ECO:0000256" key="1">
    <source>
        <dbReference type="SAM" id="Phobius"/>
    </source>
</evidence>
<keyword evidence="1" id="KW-0472">Membrane</keyword>
<feature type="transmembrane region" description="Helical" evidence="1">
    <location>
        <begin position="105"/>
        <end position="129"/>
    </location>
</feature>
<feature type="transmembrane region" description="Helical" evidence="1">
    <location>
        <begin position="188"/>
        <end position="207"/>
    </location>
</feature>
<feature type="transmembrane region" description="Helical" evidence="1">
    <location>
        <begin position="440"/>
        <end position="460"/>
    </location>
</feature>
<feature type="transmembrane region" description="Helical" evidence="1">
    <location>
        <begin position="72"/>
        <end position="93"/>
    </location>
</feature>
<feature type="transmembrane region" description="Helical" evidence="1">
    <location>
        <begin position="305"/>
        <end position="326"/>
    </location>
</feature>
<gene>
    <name evidence="2" type="ORF">HNQ96_003787</name>
</gene>
<evidence type="ECO:0000313" key="2">
    <source>
        <dbReference type="EMBL" id="MBB6467904.1"/>
    </source>
</evidence>
<dbReference type="AlphaFoldDB" id="A0A8E2BE28"/>